<dbReference type="Proteomes" id="UP000729701">
    <property type="component" value="Unassembled WGS sequence"/>
</dbReference>
<evidence type="ECO:0000256" key="2">
    <source>
        <dbReference type="SAM" id="MobiDB-lite"/>
    </source>
</evidence>
<name>A0A951UVK4_9CYAN</name>
<feature type="domain" description="CRISPR type III-associated protein" evidence="3">
    <location>
        <begin position="42"/>
        <end position="233"/>
    </location>
</feature>
<dbReference type="InterPro" id="IPR052216">
    <property type="entry name" value="CRISPR_Csm3_endoribonuclease"/>
</dbReference>
<protein>
    <recommendedName>
        <fullName evidence="3">CRISPR type III-associated protein domain-containing protein</fullName>
    </recommendedName>
</protein>
<dbReference type="Pfam" id="PF03787">
    <property type="entry name" value="RAMPs"/>
    <property type="match status" value="1"/>
</dbReference>
<sequence>MGNKHAKKSNKQKSSTNKKTPSITTNLKNKPTIIPQKSFTATLEMLSDWHIGSGAGTTGDIDSLVQREKDGFPYIPAKTLTGIWRDACELVALGLDNGTENGGWQKWVDYLFGEQPSIATQAIETPPRLAALSIRAAYLPDKLRKALKDKSQLKEALTFVKPGIQIEAESGCAKEDFLRFEEMVRGGTILELKCKLNLPQDEHQQCAAYSLLIAGTKLLERLGGKRRRGAGKCQLVIINKNTNQEENTQPWIDWLEANQEPLCVPEVEEEDRNKNNTINGEYSQPEKAENDNWLQYALKITTKSPLIISKRTVGNITETLDYIPGTHLLRLVIRKLAHLGVNFGNAIARGDILITNATLEVDGQQGRPVPLALFYEKLGGGIDKGGTVYNRFLESPLGNQQLKGYRIGYIGSTNRSNLPEYAKVNLTIGTHNTIEDKYQRPTSDVGGVYSYEAIQPGTKLQAQLRLRKSLAEQLSKKKQNWWDFLKGEDRLGQSKKDDYGAVYIEIPTLKNTNAQIDNNEDKLTVWLLSDVLIRDERLRPSTSIDDFRKELEKHLGVKFEVQGEESQKLSLIARQQRIESWQVRWGLPRPSLVGLAAGSCIVFKIKDYEKNELLKLTELTRKLAEIEVSGIGERRVEGYGQICFNDPILMTGTSKFKKINQGNNQSSNSSSNSFGQLIVDSDRAFSYARIIEKAAWRKEIRRAVLQIAASPAGRIGIKPNQPTMSQLGAFRSILGQLQKPEEVGQPGYVTKWLNNLKDTPNRKDKWSPQTLQKIRKLISDNQEIWKILNLNFASITLTSNGQRDLQGGQSDQLWTEAVQTFIDACIRAHKRDLEKKDSNLEQGVESHGT</sequence>
<reference evidence="4" key="1">
    <citation type="submission" date="2021-05" db="EMBL/GenBank/DDBJ databases">
        <authorList>
            <person name="Pietrasiak N."/>
            <person name="Ward R."/>
            <person name="Stajich J.E."/>
            <person name="Kurbessoian T."/>
        </authorList>
    </citation>
    <scope>NUCLEOTIDE SEQUENCE</scope>
    <source>
        <strain evidence="4">GSE-NOS-MK-12-04C</strain>
    </source>
</reference>
<reference evidence="4" key="2">
    <citation type="journal article" date="2022" name="Microbiol. Resour. Announc.">
        <title>Metagenome Sequencing to Explore Phylogenomics of Terrestrial Cyanobacteria.</title>
        <authorList>
            <person name="Ward R.D."/>
            <person name="Stajich J.E."/>
            <person name="Johansen J.R."/>
            <person name="Huntemann M."/>
            <person name="Clum A."/>
            <person name="Foster B."/>
            <person name="Foster B."/>
            <person name="Roux S."/>
            <person name="Palaniappan K."/>
            <person name="Varghese N."/>
            <person name="Mukherjee S."/>
            <person name="Reddy T.B.K."/>
            <person name="Daum C."/>
            <person name="Copeland A."/>
            <person name="Chen I.A."/>
            <person name="Ivanova N.N."/>
            <person name="Kyrpides N.C."/>
            <person name="Shapiro N."/>
            <person name="Eloe-Fadrosh E.A."/>
            <person name="Pietrasiak N."/>
        </authorList>
    </citation>
    <scope>NUCLEOTIDE SEQUENCE</scope>
    <source>
        <strain evidence="4">GSE-NOS-MK-12-04C</strain>
    </source>
</reference>
<evidence type="ECO:0000313" key="5">
    <source>
        <dbReference type="Proteomes" id="UP000729701"/>
    </source>
</evidence>
<dbReference type="InterPro" id="IPR005537">
    <property type="entry name" value="RAMP_III_fam"/>
</dbReference>
<feature type="region of interest" description="Disordered" evidence="2">
    <location>
        <begin position="1"/>
        <end position="30"/>
    </location>
</feature>
<accession>A0A951UVK4</accession>
<gene>
    <name evidence="4" type="ORF">KME60_30165</name>
</gene>
<evidence type="ECO:0000313" key="4">
    <source>
        <dbReference type="EMBL" id="MBW4671578.1"/>
    </source>
</evidence>
<keyword evidence="1" id="KW-0051">Antiviral defense</keyword>
<dbReference type="PANTHER" id="PTHR35579:SF3">
    <property type="entry name" value="CRISPR SYSTEM CMS ENDORIBONUCLEASE CSM3"/>
    <property type="match status" value="1"/>
</dbReference>
<comment type="caution">
    <text evidence="4">The sequence shown here is derived from an EMBL/GenBank/DDBJ whole genome shotgun (WGS) entry which is preliminary data.</text>
</comment>
<dbReference type="CDD" id="cd09726">
    <property type="entry name" value="RAMP_I_III"/>
    <property type="match status" value="1"/>
</dbReference>
<organism evidence="4 5">
    <name type="scientific">Cyanomargarita calcarea GSE-NOS-MK-12-04C</name>
    <dbReference type="NCBI Taxonomy" id="2839659"/>
    <lineage>
        <taxon>Bacteria</taxon>
        <taxon>Bacillati</taxon>
        <taxon>Cyanobacteriota</taxon>
        <taxon>Cyanophyceae</taxon>
        <taxon>Nostocales</taxon>
        <taxon>Cyanomargaritaceae</taxon>
        <taxon>Cyanomargarita</taxon>
    </lineage>
</organism>
<feature type="compositionally biased region" description="Polar residues" evidence="2">
    <location>
        <begin position="21"/>
        <end position="30"/>
    </location>
</feature>
<feature type="compositionally biased region" description="Basic residues" evidence="2">
    <location>
        <begin position="1"/>
        <end position="11"/>
    </location>
</feature>
<dbReference type="EMBL" id="JAHHGZ010000048">
    <property type="protein sequence ID" value="MBW4671578.1"/>
    <property type="molecule type" value="Genomic_DNA"/>
</dbReference>
<dbReference type="GO" id="GO:0051607">
    <property type="term" value="P:defense response to virus"/>
    <property type="evidence" value="ECO:0007669"/>
    <property type="project" value="UniProtKB-KW"/>
</dbReference>
<proteinExistence type="predicted"/>
<evidence type="ECO:0000259" key="3">
    <source>
        <dbReference type="Pfam" id="PF03787"/>
    </source>
</evidence>
<dbReference type="AlphaFoldDB" id="A0A951UVK4"/>
<dbReference type="PANTHER" id="PTHR35579">
    <property type="entry name" value="CRISPR SYSTEM CMS ENDORIBONUCLEASE CSM3"/>
    <property type="match status" value="1"/>
</dbReference>
<evidence type="ECO:0000256" key="1">
    <source>
        <dbReference type="ARBA" id="ARBA00023118"/>
    </source>
</evidence>